<sequence>MLLSNIAIASSNVTMLLSNTPIASSNATMLLCTIAILPCNSVRFLHNHAIALYKLVTVLRFDEMTVISRFSKRAVTAEVRSQSGQRYASTR</sequence>
<reference evidence="1 2" key="2">
    <citation type="submission" date="2018-03" db="EMBL/GenBank/DDBJ databases">
        <title>The ancient ancestry and fast evolution of plastids.</title>
        <authorList>
            <person name="Moore K.R."/>
            <person name="Magnabosco C."/>
            <person name="Momper L."/>
            <person name="Gold D.A."/>
            <person name="Bosak T."/>
            <person name="Fournier G.P."/>
        </authorList>
    </citation>
    <scope>NUCLEOTIDE SEQUENCE [LARGE SCALE GENOMIC DNA]</scope>
    <source>
        <strain evidence="1 2">ULC18</strain>
    </source>
</reference>
<keyword evidence="2" id="KW-1185">Reference proteome</keyword>
<dbReference type="AlphaFoldDB" id="A0A2T1DXI3"/>
<proteinExistence type="predicted"/>
<comment type="caution">
    <text evidence="1">The sequence shown here is derived from an EMBL/GenBank/DDBJ whole genome shotgun (WGS) entry which is preliminary data.</text>
</comment>
<dbReference type="Proteomes" id="UP000239576">
    <property type="component" value="Unassembled WGS sequence"/>
</dbReference>
<protein>
    <submittedName>
        <fullName evidence="1">Uncharacterized protein</fullName>
    </submittedName>
</protein>
<accession>A0A2T1DXI3</accession>
<dbReference type="EMBL" id="PVWK01000130">
    <property type="protein sequence ID" value="PSB25179.1"/>
    <property type="molecule type" value="Genomic_DNA"/>
</dbReference>
<name>A0A2T1DXI3_9CYAN</name>
<reference evidence="2" key="1">
    <citation type="submission" date="2018-02" db="EMBL/GenBank/DDBJ databases">
        <authorList>
            <person name="Moore K."/>
            <person name="Momper L."/>
        </authorList>
    </citation>
    <scope>NUCLEOTIDE SEQUENCE [LARGE SCALE GENOMIC DNA]</scope>
    <source>
        <strain evidence="2">ULC18</strain>
    </source>
</reference>
<gene>
    <name evidence="1" type="ORF">C7B82_24245</name>
</gene>
<organism evidence="1 2">
    <name type="scientific">Stenomitos frigidus ULC18</name>
    <dbReference type="NCBI Taxonomy" id="2107698"/>
    <lineage>
        <taxon>Bacteria</taxon>
        <taxon>Bacillati</taxon>
        <taxon>Cyanobacteriota</taxon>
        <taxon>Cyanophyceae</taxon>
        <taxon>Leptolyngbyales</taxon>
        <taxon>Leptolyngbyaceae</taxon>
        <taxon>Stenomitos</taxon>
    </lineage>
</organism>
<evidence type="ECO:0000313" key="1">
    <source>
        <dbReference type="EMBL" id="PSB25179.1"/>
    </source>
</evidence>
<evidence type="ECO:0000313" key="2">
    <source>
        <dbReference type="Proteomes" id="UP000239576"/>
    </source>
</evidence>